<evidence type="ECO:0000259" key="1">
    <source>
        <dbReference type="Pfam" id="PF08241"/>
    </source>
</evidence>
<evidence type="ECO:0000313" key="2">
    <source>
        <dbReference type="EMBL" id="AAO90226.1"/>
    </source>
</evidence>
<organism evidence="2 3">
    <name type="scientific">Coxiella burnetii (strain RSA 493 / Nine Mile phase I)</name>
    <dbReference type="NCBI Taxonomy" id="227377"/>
    <lineage>
        <taxon>Bacteria</taxon>
        <taxon>Pseudomonadati</taxon>
        <taxon>Pseudomonadota</taxon>
        <taxon>Gammaproteobacteria</taxon>
        <taxon>Legionellales</taxon>
        <taxon>Coxiellaceae</taxon>
        <taxon>Coxiella</taxon>
    </lineage>
</organism>
<dbReference type="KEGG" id="cbu:CBU_0682"/>
<dbReference type="PANTHER" id="PTHR43464:SF83">
    <property type="entry name" value="MALONYL-[ACYL-CARRIER PROTEIN] O-METHYLTRANSFERASE"/>
    <property type="match status" value="1"/>
</dbReference>
<dbReference type="OrthoDB" id="323463at2"/>
<dbReference type="GO" id="GO:0008757">
    <property type="term" value="F:S-adenosylmethionine-dependent methyltransferase activity"/>
    <property type="evidence" value="ECO:0007669"/>
    <property type="project" value="InterPro"/>
</dbReference>
<dbReference type="RefSeq" id="NP_819712.1">
    <property type="nucleotide sequence ID" value="NC_002971.4"/>
</dbReference>
<protein>
    <submittedName>
        <fullName evidence="2">Methyltransferase</fullName>
        <ecNumber evidence="2">2.1.1.-</ecNumber>
    </submittedName>
</protein>
<dbReference type="PATRIC" id="fig|227377.7.peg.664"/>
<dbReference type="AlphaFoldDB" id="Q83DM1"/>
<dbReference type="EMBL" id="AE016828">
    <property type="protein sequence ID" value="AAO90226.1"/>
    <property type="molecule type" value="Genomic_DNA"/>
</dbReference>
<name>Q83DM1_COXBU</name>
<dbReference type="EC" id="2.1.1.-" evidence="2"/>
<dbReference type="STRING" id="227377.CBU_0682"/>
<dbReference type="GeneID" id="1208571"/>
<keyword evidence="3" id="KW-1185">Reference proteome</keyword>
<dbReference type="GO" id="GO:0008168">
    <property type="term" value="F:methyltransferase activity"/>
    <property type="evidence" value="ECO:0000318"/>
    <property type="project" value="GO_Central"/>
</dbReference>
<proteinExistence type="predicted"/>
<keyword evidence="2" id="KW-0489">Methyltransferase</keyword>
<evidence type="ECO:0000313" key="3">
    <source>
        <dbReference type="Proteomes" id="UP000002671"/>
    </source>
</evidence>
<dbReference type="EnsemblBacteria" id="AAO90226">
    <property type="protein sequence ID" value="AAO90226"/>
    <property type="gene ID" value="CBU_0682"/>
</dbReference>
<accession>Q83DM1</accession>
<feature type="domain" description="Methyltransferase type 11" evidence="1">
    <location>
        <begin position="77"/>
        <end position="166"/>
    </location>
</feature>
<sequence length="217" mass="24653">MPEINLLSALPKVKRNVQARLNAKDPEVVRISKQYGEMYFDGPRDYGYGGYRYDGRWVPVAKDMVDHFGLKAGDRVLDIGCAKGFLVKDFMKACPGLEAYGIDISEYALMNCEPEVVGRLHLGNADHLPFPDNSFDAVISLNTVHNLPRERVIIALREIQRVSGGKAYIQVDSYHTPEQKSLFEDWVLTAEFHDYPEGWIKVFEEAGYTGDYNWTLV</sequence>
<dbReference type="InterPro" id="IPR013216">
    <property type="entry name" value="Methyltransf_11"/>
</dbReference>
<keyword evidence="2" id="KW-0808">Transferase</keyword>
<gene>
    <name evidence="2" type="ordered locus">CBU_0682</name>
</gene>
<dbReference type="Pfam" id="PF08241">
    <property type="entry name" value="Methyltransf_11"/>
    <property type="match status" value="1"/>
</dbReference>
<dbReference type="eggNOG" id="COG2226">
    <property type="taxonomic scope" value="Bacteria"/>
</dbReference>
<dbReference type="InterPro" id="IPR029063">
    <property type="entry name" value="SAM-dependent_MTases_sf"/>
</dbReference>
<dbReference type="HOGENOM" id="CLU_1259534_0_0_6"/>
<dbReference type="SUPFAM" id="SSF53335">
    <property type="entry name" value="S-adenosyl-L-methionine-dependent methyltransferases"/>
    <property type="match status" value="1"/>
</dbReference>
<dbReference type="Gene3D" id="3.40.50.150">
    <property type="entry name" value="Vaccinia Virus protein VP39"/>
    <property type="match status" value="1"/>
</dbReference>
<reference evidence="2 3" key="2">
    <citation type="journal article" date="2009" name="Infect. Immun.">
        <title>Comparative genomics reveal extensive transposon-mediated genomic plasticity and diversity among potential effector proteins within the genus Coxiella.</title>
        <authorList>
            <person name="Beare P.A."/>
            <person name="Unsworth N."/>
            <person name="Andoh M."/>
            <person name="Voth D.E."/>
            <person name="Omsland A."/>
            <person name="Gilk S.D."/>
            <person name="Williams K.P."/>
            <person name="Sobral B.W."/>
            <person name="Kupko J.J.III."/>
            <person name="Porcella S.F."/>
            <person name="Samuel J.E."/>
            <person name="Heinzen R.A."/>
        </authorList>
    </citation>
    <scope>NUCLEOTIDE SEQUENCE [LARGE SCALE GENOMIC DNA]</scope>
    <source>
        <strain evidence="3">RSA 493 / Nine Mile phase I</strain>
    </source>
</reference>
<dbReference type="GO" id="GO:0032259">
    <property type="term" value="P:methylation"/>
    <property type="evidence" value="ECO:0007669"/>
    <property type="project" value="UniProtKB-KW"/>
</dbReference>
<dbReference type="Proteomes" id="UP000002671">
    <property type="component" value="Chromosome"/>
</dbReference>
<dbReference type="CDD" id="cd02440">
    <property type="entry name" value="AdoMet_MTases"/>
    <property type="match status" value="1"/>
</dbReference>
<dbReference type="PANTHER" id="PTHR43464">
    <property type="entry name" value="METHYLTRANSFERASE"/>
    <property type="match status" value="1"/>
</dbReference>
<reference evidence="2 3" key="1">
    <citation type="journal article" date="2003" name="Proc. Natl. Acad. Sci. U.S.A.">
        <title>Complete genome sequence of the Q-fever pathogen, Coxiella burnetii.</title>
        <authorList>
            <person name="Seshadri R."/>
            <person name="Paulsen I.T."/>
            <person name="Eisen J.A."/>
            <person name="Read T.D."/>
            <person name="Nelson K.E."/>
            <person name="Nelson W.C."/>
            <person name="Ward N.L."/>
            <person name="Tettelin H."/>
            <person name="Davidsen T.M."/>
            <person name="Beanan M.J."/>
            <person name="Deboy R.T."/>
            <person name="Daugherty S.C."/>
            <person name="Brinkac L.M."/>
            <person name="Madupu R."/>
            <person name="Dodson R.J."/>
            <person name="Khouri H.M."/>
            <person name="Lee K.H."/>
            <person name="Carty H.A."/>
            <person name="Scanlan D."/>
            <person name="Heinzen R.A."/>
            <person name="Thompson H.A."/>
            <person name="Samuel J.E."/>
            <person name="Fraser C.M."/>
            <person name="Heidelberg J.F."/>
        </authorList>
    </citation>
    <scope>NUCLEOTIDE SEQUENCE [LARGE SCALE GENOMIC DNA]</scope>
    <source>
        <strain evidence="3">RSA 493 / Nine Mile phase I</strain>
    </source>
</reference>
<dbReference type="RefSeq" id="WP_005771848.1">
    <property type="nucleotide sequence ID" value="NC_002971.4"/>
</dbReference>